<keyword evidence="4" id="KW-1185">Reference proteome</keyword>
<accession>A0ABQ4NR29</accession>
<evidence type="ECO:0000256" key="1">
    <source>
        <dbReference type="ARBA" id="ARBA00009477"/>
    </source>
</evidence>
<comment type="caution">
    <text evidence="3">The sequence shown here is derived from an EMBL/GenBank/DDBJ whole genome shotgun (WGS) entry which is preliminary data.</text>
</comment>
<name>A0ABQ4NR29_9RHOB</name>
<evidence type="ECO:0000313" key="4">
    <source>
        <dbReference type="Proteomes" id="UP000786693"/>
    </source>
</evidence>
<protein>
    <submittedName>
        <fullName evidence="3">Hemolysin D</fullName>
    </submittedName>
</protein>
<dbReference type="Gene3D" id="2.40.50.100">
    <property type="match status" value="1"/>
</dbReference>
<organism evidence="3 4">
    <name type="scientific">Jannaschia pagri</name>
    <dbReference type="NCBI Taxonomy" id="2829797"/>
    <lineage>
        <taxon>Bacteria</taxon>
        <taxon>Pseudomonadati</taxon>
        <taxon>Pseudomonadota</taxon>
        <taxon>Alphaproteobacteria</taxon>
        <taxon>Rhodobacterales</taxon>
        <taxon>Roseobacteraceae</taxon>
        <taxon>Jannaschia</taxon>
    </lineage>
</organism>
<dbReference type="Gene3D" id="2.40.30.170">
    <property type="match status" value="1"/>
</dbReference>
<dbReference type="Gene3D" id="2.40.420.20">
    <property type="match status" value="1"/>
</dbReference>
<dbReference type="SUPFAM" id="SSF111369">
    <property type="entry name" value="HlyD-like secretion proteins"/>
    <property type="match status" value="1"/>
</dbReference>
<dbReference type="NCBIfam" id="TIGR01730">
    <property type="entry name" value="RND_mfp"/>
    <property type="match status" value="1"/>
</dbReference>
<comment type="similarity">
    <text evidence="1">Belongs to the membrane fusion protein (MFP) (TC 8.A.1) family.</text>
</comment>
<evidence type="ECO:0000313" key="3">
    <source>
        <dbReference type="EMBL" id="GIT96850.1"/>
    </source>
</evidence>
<keyword evidence="2" id="KW-0732">Signal</keyword>
<dbReference type="PANTHER" id="PTHR30469:SF15">
    <property type="entry name" value="HLYD FAMILY OF SECRETION PROTEINS"/>
    <property type="match status" value="1"/>
</dbReference>
<gene>
    <name evidence="3" type="ORF">JANAI62_34730</name>
</gene>
<dbReference type="RefSeq" id="WP_220750344.1">
    <property type="nucleotide sequence ID" value="NZ_BPFH01000008.1"/>
</dbReference>
<feature type="signal peptide" evidence="2">
    <location>
        <begin position="1"/>
        <end position="20"/>
    </location>
</feature>
<dbReference type="PANTHER" id="PTHR30469">
    <property type="entry name" value="MULTIDRUG RESISTANCE PROTEIN MDTA"/>
    <property type="match status" value="1"/>
</dbReference>
<proteinExistence type="inferred from homology"/>
<evidence type="ECO:0000256" key="2">
    <source>
        <dbReference type="SAM" id="SignalP"/>
    </source>
</evidence>
<dbReference type="Proteomes" id="UP000786693">
    <property type="component" value="Unassembled WGS sequence"/>
</dbReference>
<sequence>MRIVLSSLLLALSASPIASQDLLPSGDPAPLRSVRLVEPLGAAETRDRVFFGRIAARETARLSFEIGGRMVALDVAEGARLSQGDVIARLDPEPLERAVERAELTLAQATRDADRLAVLAERNVAADVRAEDARTARDLADVALRDARKALADATLYAPFDGLVAERLAAVFTNVEQGQPIAALHDLSEIRVEIDLPERVLLRAGGVEALTFTGTLPDGSDVPLTLRDFEAQTGQVGQSFRLALQVPQDRAAGLLPGATMEVTARMPVREAGQILPASAILGRSDRGFEVMIFAPEGDGTGVARAAQVQVSSPDGVTLAVAGLPEDARIIAAGGHLLEEGERVRAYDGLVVEER</sequence>
<dbReference type="InterPro" id="IPR006143">
    <property type="entry name" value="RND_pump_MFP"/>
</dbReference>
<dbReference type="EMBL" id="BPFH01000008">
    <property type="protein sequence ID" value="GIT96850.1"/>
    <property type="molecule type" value="Genomic_DNA"/>
</dbReference>
<reference evidence="3 4" key="1">
    <citation type="submission" date="2021-05" db="EMBL/GenBank/DDBJ databases">
        <title>Bacteria Genome sequencing.</title>
        <authorList>
            <person name="Takabe Y."/>
            <person name="Nakajima Y."/>
            <person name="Suzuki S."/>
            <person name="Shiozaki T."/>
        </authorList>
    </citation>
    <scope>NUCLEOTIDE SEQUENCE [LARGE SCALE GENOMIC DNA]</scope>
    <source>
        <strain evidence="3 4">AI_62</strain>
    </source>
</reference>
<feature type="chain" id="PRO_5046299750" evidence="2">
    <location>
        <begin position="21"/>
        <end position="354"/>
    </location>
</feature>
<dbReference type="Gene3D" id="1.10.287.470">
    <property type="entry name" value="Helix hairpin bin"/>
    <property type="match status" value="1"/>
</dbReference>